<dbReference type="SUPFAM" id="SSF55811">
    <property type="entry name" value="Nudix"/>
    <property type="match status" value="1"/>
</dbReference>
<dbReference type="InterPro" id="IPR000086">
    <property type="entry name" value="NUDIX_hydrolase_dom"/>
</dbReference>
<dbReference type="PROSITE" id="PS51462">
    <property type="entry name" value="NUDIX"/>
    <property type="match status" value="1"/>
</dbReference>
<dbReference type="GO" id="GO:0035539">
    <property type="term" value="F:8-oxo-7,8-dihydrodeoxyguanosine triphosphate pyrophosphatase activity"/>
    <property type="evidence" value="ECO:0007669"/>
    <property type="project" value="UniProtKB-EC"/>
</dbReference>
<comment type="catalytic activity">
    <reaction evidence="10">
        <text>8-oxo-dGTP + H2O = 8-oxo-dGMP + diphosphate + H(+)</text>
        <dbReference type="Rhea" id="RHEA:31575"/>
        <dbReference type="ChEBI" id="CHEBI:15377"/>
        <dbReference type="ChEBI" id="CHEBI:15378"/>
        <dbReference type="ChEBI" id="CHEBI:33019"/>
        <dbReference type="ChEBI" id="CHEBI:63224"/>
        <dbReference type="ChEBI" id="CHEBI:77896"/>
        <dbReference type="EC" id="3.6.1.55"/>
    </reaction>
</comment>
<dbReference type="InterPro" id="IPR015797">
    <property type="entry name" value="NUDIX_hydrolase-like_dom_sf"/>
</dbReference>
<dbReference type="PRINTS" id="PR00502">
    <property type="entry name" value="NUDIXFAMILY"/>
</dbReference>
<reference evidence="13 14" key="1">
    <citation type="submission" date="2012-11" db="EMBL/GenBank/DDBJ databases">
        <title>The complete genome sequence of Corynebacterium maris Coryn-1 (=DSM 45190).</title>
        <authorList>
            <person name="Schaffert L."/>
            <person name="Albersmeier A."/>
            <person name="Kalinowski J."/>
            <person name="Ruckert C."/>
        </authorList>
    </citation>
    <scope>NUCLEOTIDE SEQUENCE [LARGE SCALE GENOMIC DNA]</scope>
    <source>
        <strain evidence="14">Coryn-1</strain>
    </source>
</reference>
<feature type="domain" description="Nudix hydrolase" evidence="12">
    <location>
        <begin position="1"/>
        <end position="99"/>
    </location>
</feature>
<dbReference type="HOGENOM" id="CLU_037162_19_1_11"/>
<evidence type="ECO:0000256" key="3">
    <source>
        <dbReference type="ARBA" id="ARBA00022457"/>
    </source>
</evidence>
<protein>
    <recommendedName>
        <fullName evidence="11">8-oxo-dGTP diphosphatase</fullName>
        <ecNumber evidence="11">3.6.1.55</ecNumber>
    </recommendedName>
</protein>
<evidence type="ECO:0000256" key="5">
    <source>
        <dbReference type="ARBA" id="ARBA00022723"/>
    </source>
</evidence>
<dbReference type="PANTHER" id="PTHR47707">
    <property type="entry name" value="8-OXO-DGTP DIPHOSPHATASE"/>
    <property type="match status" value="1"/>
</dbReference>
<dbReference type="STRING" id="1224163.B841_05440"/>
<dbReference type="KEGG" id="cmd:B841_05440"/>
<dbReference type="GO" id="GO:0046872">
    <property type="term" value="F:metal ion binding"/>
    <property type="evidence" value="ECO:0007669"/>
    <property type="project" value="UniProtKB-KW"/>
</dbReference>
<dbReference type="EC" id="3.6.1.55" evidence="11"/>
<dbReference type="GO" id="GO:0006260">
    <property type="term" value="P:DNA replication"/>
    <property type="evidence" value="ECO:0007669"/>
    <property type="project" value="UniProtKB-KW"/>
</dbReference>
<comment type="cofactor">
    <cofactor evidence="1">
        <name>Mg(2+)</name>
        <dbReference type="ChEBI" id="CHEBI:18420"/>
    </cofactor>
</comment>
<dbReference type="AlphaFoldDB" id="S5TI56"/>
<keyword evidence="14" id="KW-1185">Reference proteome</keyword>
<dbReference type="Pfam" id="PF00293">
    <property type="entry name" value="NUDIX"/>
    <property type="match status" value="1"/>
</dbReference>
<organism evidence="13 14">
    <name type="scientific">Corynebacterium maris DSM 45190</name>
    <dbReference type="NCBI Taxonomy" id="1224163"/>
    <lineage>
        <taxon>Bacteria</taxon>
        <taxon>Bacillati</taxon>
        <taxon>Actinomycetota</taxon>
        <taxon>Actinomycetes</taxon>
        <taxon>Mycobacteriales</taxon>
        <taxon>Corynebacteriaceae</taxon>
        <taxon>Corynebacterium</taxon>
    </lineage>
</organism>
<evidence type="ECO:0000256" key="10">
    <source>
        <dbReference type="ARBA" id="ARBA00035861"/>
    </source>
</evidence>
<dbReference type="GO" id="GO:0044716">
    <property type="term" value="F:8-oxo-GDP phosphatase activity"/>
    <property type="evidence" value="ECO:0007669"/>
    <property type="project" value="TreeGrafter"/>
</dbReference>
<dbReference type="InterPro" id="IPR020476">
    <property type="entry name" value="Nudix_hydrolase"/>
</dbReference>
<evidence type="ECO:0000313" key="14">
    <source>
        <dbReference type="Proteomes" id="UP000015388"/>
    </source>
</evidence>
<proteinExistence type="inferred from homology"/>
<keyword evidence="3" id="KW-0515">Mutator protein</keyword>
<name>S5TI56_9CORY</name>
<keyword evidence="8" id="KW-0460">Magnesium</keyword>
<evidence type="ECO:0000256" key="7">
    <source>
        <dbReference type="ARBA" id="ARBA00022801"/>
    </source>
</evidence>
<evidence type="ECO:0000313" key="13">
    <source>
        <dbReference type="EMBL" id="AGS34561.1"/>
    </source>
</evidence>
<dbReference type="Gene3D" id="3.90.79.10">
    <property type="entry name" value="Nucleoside Triphosphate Pyrophosphohydrolase"/>
    <property type="match status" value="1"/>
</dbReference>
<dbReference type="CDD" id="cd03425">
    <property type="entry name" value="NUDIX_MutT_NudA_like"/>
    <property type="match status" value="1"/>
</dbReference>
<evidence type="ECO:0000256" key="1">
    <source>
        <dbReference type="ARBA" id="ARBA00001946"/>
    </source>
</evidence>
<evidence type="ECO:0000256" key="6">
    <source>
        <dbReference type="ARBA" id="ARBA00022763"/>
    </source>
</evidence>
<comment type="similarity">
    <text evidence="2">Belongs to the Nudix hydrolase family.</text>
</comment>
<dbReference type="Proteomes" id="UP000015388">
    <property type="component" value="Chromosome"/>
</dbReference>
<dbReference type="GO" id="GO:0044715">
    <property type="term" value="F:8-oxo-dGDP phosphatase activity"/>
    <property type="evidence" value="ECO:0007669"/>
    <property type="project" value="TreeGrafter"/>
</dbReference>
<keyword evidence="4" id="KW-0235">DNA replication</keyword>
<keyword evidence="6" id="KW-0227">DNA damage</keyword>
<evidence type="ECO:0000256" key="2">
    <source>
        <dbReference type="ARBA" id="ARBA00005582"/>
    </source>
</evidence>
<dbReference type="GO" id="GO:0008413">
    <property type="term" value="F:8-oxo-7,8-dihydroguanosine triphosphate pyrophosphatase activity"/>
    <property type="evidence" value="ECO:0007669"/>
    <property type="project" value="TreeGrafter"/>
</dbReference>
<sequence length="103" mass="11637">MAGYWEFPGGKIEIGESAHDALVREIEEELQCTISVGNEVTTTEYAYDFGIVRLTTYWSTLHDTRPTLTEHTEARWLSTNDLVSVEWAPADIPAVELIIHQLS</sequence>
<accession>S5TI56</accession>
<evidence type="ECO:0000259" key="12">
    <source>
        <dbReference type="PROSITE" id="PS51462"/>
    </source>
</evidence>
<dbReference type="eggNOG" id="COG0494">
    <property type="taxonomic scope" value="Bacteria"/>
</dbReference>
<dbReference type="GO" id="GO:0006281">
    <property type="term" value="P:DNA repair"/>
    <property type="evidence" value="ECO:0007669"/>
    <property type="project" value="UniProtKB-KW"/>
</dbReference>
<evidence type="ECO:0000256" key="11">
    <source>
        <dbReference type="ARBA" id="ARBA00038905"/>
    </source>
</evidence>
<keyword evidence="7 13" id="KW-0378">Hydrolase</keyword>
<keyword evidence="9" id="KW-0234">DNA repair</keyword>
<keyword evidence="5" id="KW-0479">Metal-binding</keyword>
<evidence type="ECO:0000256" key="9">
    <source>
        <dbReference type="ARBA" id="ARBA00023204"/>
    </source>
</evidence>
<dbReference type="PATRIC" id="fig|1224163.3.peg.1090"/>
<evidence type="ECO:0000256" key="4">
    <source>
        <dbReference type="ARBA" id="ARBA00022705"/>
    </source>
</evidence>
<evidence type="ECO:0000256" key="8">
    <source>
        <dbReference type="ARBA" id="ARBA00022842"/>
    </source>
</evidence>
<gene>
    <name evidence="13" type="ORF">B841_05440</name>
</gene>
<dbReference type="PANTHER" id="PTHR47707:SF1">
    <property type="entry name" value="NUDIX HYDROLASE FAMILY PROTEIN"/>
    <property type="match status" value="1"/>
</dbReference>
<dbReference type="InterPro" id="IPR047127">
    <property type="entry name" value="MutT-like"/>
</dbReference>
<dbReference type="EMBL" id="CP003924">
    <property type="protein sequence ID" value="AGS34561.1"/>
    <property type="molecule type" value="Genomic_DNA"/>
</dbReference>